<evidence type="ECO:0000256" key="1">
    <source>
        <dbReference type="SAM" id="SignalP"/>
    </source>
</evidence>
<dbReference type="RefSeq" id="WP_161074723.1">
    <property type="nucleotide sequence ID" value="NZ_CP086370.1"/>
</dbReference>
<gene>
    <name evidence="2" type="ORF">GTP77_24210</name>
</gene>
<dbReference type="Proteomes" id="UP000450676">
    <property type="component" value="Unassembled WGS sequence"/>
</dbReference>
<dbReference type="AlphaFoldDB" id="A0A7X4HHX1"/>
<keyword evidence="1" id="KW-0732">Signal</keyword>
<protein>
    <submittedName>
        <fullName evidence="2">Uncharacterized protein</fullName>
    </submittedName>
</protein>
<proteinExistence type="predicted"/>
<accession>A0A7X4HHX1</accession>
<evidence type="ECO:0000313" key="2">
    <source>
        <dbReference type="EMBL" id="MYN10430.1"/>
    </source>
</evidence>
<name>A0A7X4HHX1_9BURK</name>
<feature type="chain" id="PRO_5031466418" evidence="1">
    <location>
        <begin position="20"/>
        <end position="144"/>
    </location>
</feature>
<organism evidence="2 3">
    <name type="scientific">Pseudoduganella aquatica</name>
    <dbReference type="NCBI Taxonomy" id="2660641"/>
    <lineage>
        <taxon>Bacteria</taxon>
        <taxon>Pseudomonadati</taxon>
        <taxon>Pseudomonadota</taxon>
        <taxon>Betaproteobacteria</taxon>
        <taxon>Burkholderiales</taxon>
        <taxon>Oxalobacteraceae</taxon>
        <taxon>Telluria group</taxon>
        <taxon>Pseudoduganella</taxon>
    </lineage>
</organism>
<reference evidence="2 3" key="1">
    <citation type="submission" date="2019-12" db="EMBL/GenBank/DDBJ databases">
        <title>Novel species isolated from a subtropical stream in China.</title>
        <authorList>
            <person name="Lu H."/>
        </authorList>
    </citation>
    <scope>NUCLEOTIDE SEQUENCE [LARGE SCALE GENOMIC DNA]</scope>
    <source>
        <strain evidence="2 3">FT127W</strain>
    </source>
</reference>
<comment type="caution">
    <text evidence="2">The sequence shown here is derived from an EMBL/GenBank/DDBJ whole genome shotgun (WGS) entry which is preliminary data.</text>
</comment>
<sequence>MKKLLLAALMGAACVGAVAQQSETVTIPAPAQTISAIEAPTQRVYLTDMEFGSYKGGYDLSNGQVLTLTKKGSRMYAQVGDMDEHQVVAVAHNTFVALDQKLKVRIDLDTGIGSGIGGELLMVVPGRSIAGMPAQDTLMRVAFR</sequence>
<evidence type="ECO:0000313" key="3">
    <source>
        <dbReference type="Proteomes" id="UP000450676"/>
    </source>
</evidence>
<keyword evidence="3" id="KW-1185">Reference proteome</keyword>
<feature type="signal peptide" evidence="1">
    <location>
        <begin position="1"/>
        <end position="19"/>
    </location>
</feature>
<dbReference type="EMBL" id="WWCU01000038">
    <property type="protein sequence ID" value="MYN10430.1"/>
    <property type="molecule type" value="Genomic_DNA"/>
</dbReference>